<evidence type="ECO:0000259" key="4">
    <source>
        <dbReference type="Pfam" id="PF03968"/>
    </source>
</evidence>
<name>A0A1F5F4A4_9BACT</name>
<dbReference type="PANTHER" id="PTHR30189:SF1">
    <property type="entry name" value="LPS-ASSEMBLY PROTEIN LPTD"/>
    <property type="match status" value="1"/>
</dbReference>
<dbReference type="GO" id="GO:0009279">
    <property type="term" value="C:cell outer membrane"/>
    <property type="evidence" value="ECO:0007669"/>
    <property type="project" value="TreeGrafter"/>
</dbReference>
<protein>
    <recommendedName>
        <fullName evidence="4">Organic solvent tolerance-like N-terminal domain-containing protein</fullName>
    </recommendedName>
</protein>
<gene>
    <name evidence="5" type="ORF">A2Y64_01745</name>
</gene>
<keyword evidence="1" id="KW-0472">Membrane</keyword>
<dbReference type="Pfam" id="PF03968">
    <property type="entry name" value="LptD_N"/>
    <property type="match status" value="1"/>
</dbReference>
<evidence type="ECO:0000313" key="6">
    <source>
        <dbReference type="Proteomes" id="UP000177187"/>
    </source>
</evidence>
<sequence>MKPTLGKNLAAAILALLLATSTAEETEETTVSDGEPRRIELGKPGEDYYLEADRVVGNFAEGIRTVRALGHVRLVQGPTEITADELYYYDREQIALLKGRVMVLDREKNARLEGRYLEYHRAGRYVILTEEPELFLVNRAGGDVHVTGKVMEYYLDEDRGVASGGVRIDQGELHAEGDRATYYGGENKIILEGDPIAWRGDDKAGGELMTMHLLDEEGGLEKIEIDGTARAVYHVAKEEDAADGGEGKLELAGDRIVLFYVGDAADRIVCTGNATALYLPDPASGEEGRIDSRAQEITIYLQDEVATQITLEGDAYALYQPDPGNPHPERGRTEMQGSHMDLFLVDGELDRFVARGHAQGSYVPPERAEAPEPETPVAEETQTEE</sequence>
<reference evidence="5 6" key="1">
    <citation type="journal article" date="2016" name="Nat. Commun.">
        <title>Thousands of microbial genomes shed light on interconnected biogeochemical processes in an aquifer system.</title>
        <authorList>
            <person name="Anantharaman K."/>
            <person name="Brown C.T."/>
            <person name="Hug L.A."/>
            <person name="Sharon I."/>
            <person name="Castelle C.J."/>
            <person name="Probst A.J."/>
            <person name="Thomas B.C."/>
            <person name="Singh A."/>
            <person name="Wilkins M.J."/>
            <person name="Karaoz U."/>
            <person name="Brodie E.L."/>
            <person name="Williams K.H."/>
            <person name="Hubbard S.S."/>
            <person name="Banfield J.F."/>
        </authorList>
    </citation>
    <scope>NUCLEOTIDE SEQUENCE [LARGE SCALE GENOMIC DNA]</scope>
</reference>
<feature type="chain" id="PRO_5009518474" description="Organic solvent tolerance-like N-terminal domain-containing protein" evidence="3">
    <location>
        <begin position="24"/>
        <end position="385"/>
    </location>
</feature>
<dbReference type="Proteomes" id="UP000177187">
    <property type="component" value="Unassembled WGS sequence"/>
</dbReference>
<dbReference type="InterPro" id="IPR050218">
    <property type="entry name" value="LptD"/>
</dbReference>
<dbReference type="STRING" id="1817816.A2Y64_01745"/>
<comment type="caution">
    <text evidence="5">The sequence shown here is derived from an EMBL/GenBank/DDBJ whole genome shotgun (WGS) entry which is preliminary data.</text>
</comment>
<evidence type="ECO:0000313" key="5">
    <source>
        <dbReference type="EMBL" id="OGD74463.1"/>
    </source>
</evidence>
<feature type="signal peptide" evidence="3">
    <location>
        <begin position="1"/>
        <end position="23"/>
    </location>
</feature>
<feature type="domain" description="Organic solvent tolerance-like N-terminal" evidence="4">
    <location>
        <begin position="65"/>
        <end position="213"/>
    </location>
</feature>
<evidence type="ECO:0000256" key="2">
    <source>
        <dbReference type="SAM" id="MobiDB-lite"/>
    </source>
</evidence>
<dbReference type="EMBL" id="MFAF01000102">
    <property type="protein sequence ID" value="OGD74463.1"/>
    <property type="molecule type" value="Genomic_DNA"/>
</dbReference>
<dbReference type="InterPro" id="IPR005653">
    <property type="entry name" value="OstA-like_N"/>
</dbReference>
<accession>A0A1F5F4A4</accession>
<evidence type="ECO:0000256" key="3">
    <source>
        <dbReference type="SAM" id="SignalP"/>
    </source>
</evidence>
<organism evidence="5 6">
    <name type="scientific">Candidatus Coatesbacteria bacterium RBG_13_66_14</name>
    <dbReference type="NCBI Taxonomy" id="1817816"/>
    <lineage>
        <taxon>Bacteria</taxon>
        <taxon>Candidatus Coatesiibacteriota</taxon>
    </lineage>
</organism>
<dbReference type="PANTHER" id="PTHR30189">
    <property type="entry name" value="LPS-ASSEMBLY PROTEIN"/>
    <property type="match status" value="1"/>
</dbReference>
<feature type="compositionally biased region" description="Low complexity" evidence="2">
    <location>
        <begin position="375"/>
        <end position="385"/>
    </location>
</feature>
<dbReference type="AlphaFoldDB" id="A0A1F5F4A4"/>
<dbReference type="Gene3D" id="2.60.450.10">
    <property type="entry name" value="Lipopolysaccharide (LPS) transport protein A like domain"/>
    <property type="match status" value="2"/>
</dbReference>
<proteinExistence type="predicted"/>
<evidence type="ECO:0000256" key="1">
    <source>
        <dbReference type="ARBA" id="ARBA00023237"/>
    </source>
</evidence>
<feature type="region of interest" description="Disordered" evidence="2">
    <location>
        <begin position="356"/>
        <end position="385"/>
    </location>
</feature>
<keyword evidence="3" id="KW-0732">Signal</keyword>
<keyword evidence="1" id="KW-0998">Cell outer membrane</keyword>
<dbReference type="GO" id="GO:1990351">
    <property type="term" value="C:transporter complex"/>
    <property type="evidence" value="ECO:0007669"/>
    <property type="project" value="TreeGrafter"/>
</dbReference>